<keyword evidence="7" id="KW-0326">Glycosidase</keyword>
<evidence type="ECO:0000256" key="9">
    <source>
        <dbReference type="PROSITE-ProRule" id="PRU10069"/>
    </source>
</evidence>
<gene>
    <name evidence="12" type="ORF">Micbo1qcDRAFT_149001</name>
</gene>
<protein>
    <recommendedName>
        <fullName evidence="3 9">Cellulase</fullName>
        <ecNumber evidence="3 9">3.2.1.4</ecNumber>
    </recommendedName>
</protein>
<dbReference type="SUPFAM" id="SSF50685">
    <property type="entry name" value="Barwin-like endoglucanases"/>
    <property type="match status" value="1"/>
</dbReference>
<evidence type="ECO:0000256" key="10">
    <source>
        <dbReference type="SAM" id="SignalP"/>
    </source>
</evidence>
<dbReference type="PANTHER" id="PTHR39730:SF1">
    <property type="entry name" value="ENDOGLUCANASE 1"/>
    <property type="match status" value="1"/>
</dbReference>
<keyword evidence="5" id="KW-0136">Cellulose degradation</keyword>
<keyword evidence="4" id="KW-0378">Hydrolase</keyword>
<dbReference type="GO" id="GO:0008810">
    <property type="term" value="F:cellulase activity"/>
    <property type="evidence" value="ECO:0007669"/>
    <property type="project" value="UniProtKB-EC"/>
</dbReference>
<feature type="signal peptide" evidence="10">
    <location>
        <begin position="1"/>
        <end position="20"/>
    </location>
</feature>
<evidence type="ECO:0000259" key="11">
    <source>
        <dbReference type="PROSITE" id="PS01140"/>
    </source>
</evidence>
<reference evidence="13" key="1">
    <citation type="submission" date="2016-02" db="EMBL/GenBank/DDBJ databases">
        <title>Draft genome sequence of Microdochium bolleyi, a fungal endophyte of beachgrass.</title>
        <authorList>
            <consortium name="DOE Joint Genome Institute"/>
            <person name="David A.S."/>
            <person name="May G."/>
            <person name="Haridas S."/>
            <person name="Lim J."/>
            <person name="Wang M."/>
            <person name="Labutti K."/>
            <person name="Lipzen A."/>
            <person name="Barry K."/>
            <person name="Grigoriev I.V."/>
        </authorList>
    </citation>
    <scope>NUCLEOTIDE SEQUENCE [LARGE SCALE GENOMIC DNA]</scope>
    <source>
        <strain evidence="13">J235TASD1</strain>
    </source>
</reference>
<keyword evidence="13" id="KW-1185">Reference proteome</keyword>
<feature type="chain" id="PRO_5007293294" description="Cellulase" evidence="10">
    <location>
        <begin position="21"/>
        <end position="234"/>
    </location>
</feature>
<evidence type="ECO:0000256" key="5">
    <source>
        <dbReference type="ARBA" id="ARBA00023001"/>
    </source>
</evidence>
<proteinExistence type="inferred from homology"/>
<evidence type="ECO:0000256" key="3">
    <source>
        <dbReference type="ARBA" id="ARBA00012601"/>
    </source>
</evidence>
<dbReference type="InterPro" id="IPR000334">
    <property type="entry name" value="Glyco_hydro_45"/>
</dbReference>
<evidence type="ECO:0000256" key="7">
    <source>
        <dbReference type="ARBA" id="ARBA00023295"/>
    </source>
</evidence>
<evidence type="ECO:0000256" key="8">
    <source>
        <dbReference type="ARBA" id="ARBA00023326"/>
    </source>
</evidence>
<keyword evidence="8" id="KW-0624">Polysaccharide degradation</keyword>
<evidence type="ECO:0000256" key="2">
    <source>
        <dbReference type="ARBA" id="ARBA00007793"/>
    </source>
</evidence>
<accession>A0A136IZH4</accession>
<comment type="similarity">
    <text evidence="2">Belongs to the glycosyl hydrolase 45 (cellulase K) family.</text>
</comment>
<dbReference type="Proteomes" id="UP000070501">
    <property type="component" value="Unassembled WGS sequence"/>
</dbReference>
<dbReference type="InterPro" id="IPR052288">
    <property type="entry name" value="GH45_Enzymes"/>
</dbReference>
<comment type="catalytic activity">
    <reaction evidence="1 9">
        <text>Endohydrolysis of (1-&gt;4)-beta-D-glucosidic linkages in cellulose, lichenin and cereal beta-D-glucans.</text>
        <dbReference type="EC" id="3.2.1.4"/>
    </reaction>
</comment>
<sequence>MVNTTLLLAVLGSAAGLASAASGSGKTTRYWDCCKPSCSWKGKAQVNRPVGTCNAQNNPLTDPDVASGCNGGSAFTCANMSPWAVNDNLAYGFAATAITGGTESSWCCACYKLEFTSGPVAGKSMVIQTTNTGGDLGANHFDILMPGGGVGLFDGCTPQYGRPLPGQTYGGVSSRSECDSPNMPAALKAGCYWRFDWFKNADNPTMNFSQVKCPAQLTAISGCTRSDDGNFPAA</sequence>
<evidence type="ECO:0000313" key="12">
    <source>
        <dbReference type="EMBL" id="KXJ90156.1"/>
    </source>
</evidence>
<feature type="domain" description="Glycosyl hydrolases family 45 active site" evidence="11">
    <location>
        <begin position="27"/>
        <end position="38"/>
    </location>
</feature>
<keyword evidence="6" id="KW-0119">Carbohydrate metabolism</keyword>
<dbReference type="EC" id="3.2.1.4" evidence="3 9"/>
<dbReference type="PANTHER" id="PTHR39730">
    <property type="entry name" value="ENDOGLUCANASE 1"/>
    <property type="match status" value="1"/>
</dbReference>
<evidence type="ECO:0000256" key="1">
    <source>
        <dbReference type="ARBA" id="ARBA00000966"/>
    </source>
</evidence>
<dbReference type="PROSITE" id="PS01140">
    <property type="entry name" value="GLYCOSYL_HYDROL_F45"/>
    <property type="match status" value="1"/>
</dbReference>
<organism evidence="12 13">
    <name type="scientific">Microdochium bolleyi</name>
    <dbReference type="NCBI Taxonomy" id="196109"/>
    <lineage>
        <taxon>Eukaryota</taxon>
        <taxon>Fungi</taxon>
        <taxon>Dikarya</taxon>
        <taxon>Ascomycota</taxon>
        <taxon>Pezizomycotina</taxon>
        <taxon>Sordariomycetes</taxon>
        <taxon>Xylariomycetidae</taxon>
        <taxon>Xylariales</taxon>
        <taxon>Microdochiaceae</taxon>
        <taxon>Microdochium</taxon>
    </lineage>
</organism>
<dbReference type="Gene3D" id="2.40.40.10">
    <property type="entry name" value="RlpA-like domain"/>
    <property type="match status" value="1"/>
</dbReference>
<dbReference type="GO" id="GO:0030245">
    <property type="term" value="P:cellulose catabolic process"/>
    <property type="evidence" value="ECO:0007669"/>
    <property type="project" value="UniProtKB-KW"/>
</dbReference>
<keyword evidence="10" id="KW-0732">Signal</keyword>
<dbReference type="Pfam" id="PF02015">
    <property type="entry name" value="Glyco_hydro_45"/>
    <property type="match status" value="1"/>
</dbReference>
<dbReference type="InterPro" id="IPR036908">
    <property type="entry name" value="RlpA-like_sf"/>
</dbReference>
<dbReference type="STRING" id="196109.A0A136IZH4"/>
<evidence type="ECO:0000256" key="6">
    <source>
        <dbReference type="ARBA" id="ARBA00023277"/>
    </source>
</evidence>
<name>A0A136IZH4_9PEZI</name>
<dbReference type="InParanoid" id="A0A136IZH4"/>
<dbReference type="OrthoDB" id="10035502at2759"/>
<evidence type="ECO:0000256" key="4">
    <source>
        <dbReference type="ARBA" id="ARBA00022801"/>
    </source>
</evidence>
<feature type="active site" description="Nucleophile" evidence="9">
    <location>
        <position position="32"/>
    </location>
</feature>
<dbReference type="AlphaFoldDB" id="A0A136IZH4"/>
<dbReference type="EMBL" id="KQ964253">
    <property type="protein sequence ID" value="KXJ90156.1"/>
    <property type="molecule type" value="Genomic_DNA"/>
</dbReference>
<evidence type="ECO:0000313" key="13">
    <source>
        <dbReference type="Proteomes" id="UP000070501"/>
    </source>
</evidence>